<sequence>MKLKHLRRGRKV</sequence>
<comment type="caution">
    <text evidence="1">The sequence shown here is derived from an EMBL/GenBank/DDBJ whole genome shotgun (WGS) entry which is preliminary data.</text>
</comment>
<gene>
    <name evidence="1" type="ORF">BpHYR1_019661</name>
</gene>
<evidence type="ECO:0000313" key="1">
    <source>
        <dbReference type="EMBL" id="RMZ97251.1"/>
    </source>
</evidence>
<evidence type="ECO:0000313" key="2">
    <source>
        <dbReference type="Proteomes" id="UP000276133"/>
    </source>
</evidence>
<accession>A0A3M7PDS4</accession>
<reference evidence="1 2" key="1">
    <citation type="journal article" date="2018" name="Sci. Rep.">
        <title>Genomic signatures of local adaptation to the degree of environmental predictability in rotifers.</title>
        <authorList>
            <person name="Franch-Gras L."/>
            <person name="Hahn C."/>
            <person name="Garcia-Roger E.M."/>
            <person name="Carmona M.J."/>
            <person name="Serra M."/>
            <person name="Gomez A."/>
        </authorList>
    </citation>
    <scope>NUCLEOTIDE SEQUENCE [LARGE SCALE GENOMIC DNA]</scope>
    <source>
        <strain evidence="1">HYR1</strain>
    </source>
</reference>
<keyword evidence="2" id="KW-1185">Reference proteome</keyword>
<name>A0A3M7PDS4_BRAPC</name>
<proteinExistence type="predicted"/>
<organism evidence="1 2">
    <name type="scientific">Brachionus plicatilis</name>
    <name type="common">Marine rotifer</name>
    <name type="synonym">Brachionus muelleri</name>
    <dbReference type="NCBI Taxonomy" id="10195"/>
    <lineage>
        <taxon>Eukaryota</taxon>
        <taxon>Metazoa</taxon>
        <taxon>Spiralia</taxon>
        <taxon>Gnathifera</taxon>
        <taxon>Rotifera</taxon>
        <taxon>Eurotatoria</taxon>
        <taxon>Monogononta</taxon>
        <taxon>Pseudotrocha</taxon>
        <taxon>Ploima</taxon>
        <taxon>Brachionidae</taxon>
        <taxon>Brachionus</taxon>
    </lineage>
</organism>
<protein>
    <submittedName>
        <fullName evidence="1">Uncharacterized protein</fullName>
    </submittedName>
</protein>
<dbReference type="EMBL" id="REGN01011533">
    <property type="protein sequence ID" value="RMZ97251.1"/>
    <property type="molecule type" value="Genomic_DNA"/>
</dbReference>
<dbReference type="Proteomes" id="UP000276133">
    <property type="component" value="Unassembled WGS sequence"/>
</dbReference>